<name>A0A0E4FVX6_9BRAD</name>
<evidence type="ECO:0000313" key="1">
    <source>
        <dbReference type="EMBL" id="BAR57662.1"/>
    </source>
</evidence>
<organism evidence="1 2">
    <name type="scientific">Bradyrhizobium diazoefficiens</name>
    <dbReference type="NCBI Taxonomy" id="1355477"/>
    <lineage>
        <taxon>Bacteria</taxon>
        <taxon>Pseudomonadati</taxon>
        <taxon>Pseudomonadota</taxon>
        <taxon>Alphaproteobacteria</taxon>
        <taxon>Hyphomicrobiales</taxon>
        <taxon>Nitrobacteraceae</taxon>
        <taxon>Bradyrhizobium</taxon>
    </lineage>
</organism>
<sequence length="68" mass="7340">MSQLTVQLDQNAEEAIEELKNLLGTKSAGAAVRMALALAKHALPASKGRTVIVKNQNKKNEEIKIVLT</sequence>
<dbReference type="AlphaFoldDB" id="A0A0E4FVX6"/>
<dbReference type="Proteomes" id="UP000063308">
    <property type="component" value="Chromosome"/>
</dbReference>
<dbReference type="EMBL" id="AP014685">
    <property type="protein sequence ID" value="BAR57662.1"/>
    <property type="molecule type" value="Genomic_DNA"/>
</dbReference>
<evidence type="ECO:0000313" key="2">
    <source>
        <dbReference type="Proteomes" id="UP000063308"/>
    </source>
</evidence>
<accession>A0A0E4FVX6</accession>
<proteinExistence type="predicted"/>
<protein>
    <submittedName>
        <fullName evidence="1">Uncharacterized protein</fullName>
    </submittedName>
</protein>
<gene>
    <name evidence="1" type="ORF">NK6_4495</name>
</gene>
<reference evidence="1 2" key="1">
    <citation type="submission" date="2014-11" db="EMBL/GenBank/DDBJ databases">
        <title>Symbiosis island explosion on the genome of extra-slow-growing strains of soybean bradyrhizobia with massive insertion sequences.</title>
        <authorList>
            <person name="Iida T."/>
            <person name="Minamisawa K."/>
        </authorList>
    </citation>
    <scope>NUCLEOTIDE SEQUENCE [LARGE SCALE GENOMIC DNA]</scope>
    <source>
        <strain evidence="1 2">NK6</strain>
    </source>
</reference>